<dbReference type="GO" id="GO:0005794">
    <property type="term" value="C:Golgi apparatus"/>
    <property type="evidence" value="ECO:0007669"/>
    <property type="project" value="TreeGrafter"/>
</dbReference>
<feature type="coiled-coil region" evidence="1">
    <location>
        <begin position="982"/>
        <end position="1034"/>
    </location>
</feature>
<evidence type="ECO:0000259" key="3">
    <source>
        <dbReference type="PROSITE" id="PS50913"/>
    </source>
</evidence>
<feature type="coiled-coil region" evidence="1">
    <location>
        <begin position="250"/>
        <end position="337"/>
    </location>
</feature>
<evidence type="ECO:0000313" key="5">
    <source>
        <dbReference type="WBParaSite" id="TREG1_31780.1"/>
    </source>
</evidence>
<feature type="compositionally biased region" description="Polar residues" evidence="2">
    <location>
        <begin position="1208"/>
        <end position="1218"/>
    </location>
</feature>
<feature type="region of interest" description="Disordered" evidence="2">
    <location>
        <begin position="1199"/>
        <end position="1218"/>
    </location>
</feature>
<evidence type="ECO:0000313" key="4">
    <source>
        <dbReference type="Proteomes" id="UP000050795"/>
    </source>
</evidence>
<keyword evidence="4" id="KW-1185">Reference proteome</keyword>
<feature type="coiled-coil region" evidence="1">
    <location>
        <begin position="1149"/>
        <end position="1176"/>
    </location>
</feature>
<feature type="coiled-coil region" evidence="1">
    <location>
        <begin position="37"/>
        <end position="215"/>
    </location>
</feature>
<proteinExistence type="predicted"/>
<feature type="coiled-coil region" evidence="1">
    <location>
        <begin position="835"/>
        <end position="951"/>
    </location>
</feature>
<keyword evidence="1" id="KW-0175">Coiled coil</keyword>
<feature type="coiled-coil region" evidence="1">
    <location>
        <begin position="638"/>
        <end position="810"/>
    </location>
</feature>
<dbReference type="GO" id="GO:0031267">
    <property type="term" value="F:small GTPase binding"/>
    <property type="evidence" value="ECO:0007669"/>
    <property type="project" value="TreeGrafter"/>
</dbReference>
<feature type="domain" description="GRIP" evidence="3">
    <location>
        <begin position="1242"/>
        <end position="1289"/>
    </location>
</feature>
<name>A0AA85JNH2_TRIRE</name>
<sequence>MQTTSNEKVIHLESQLNELTHQLNKNQSILSTVQCELDGYKSKEQEQNEQINELTIKMKDIQTDYVNQLSNIENNLQNEIKKYTDIKLKYTEMETEYNNIQNELKLVNKLKDDLEHKLSQQMNIQSDLEKDLTHFKQLYADDDNQVLQLKQDLQISNEQYAQLLNKHESLLKQFKENEGQLKIEQDKLAHKSNELLTVSEELKTLQEMILNLKNDHQFELDRQLSDQSVKYHMEIDSLKNEIESMKKHSNDTLNSKIECLTNENKVLCDQIQSLQETLSSTQNQLDSLKLQYMNESEKTSEDMKKHDIEEQSLRLQLSKANNDIKVYQDQLEKSMQENKYLTDLLDNLHKNETILSKENEENILELINLSNNACELLFNQSDQLTNRVNSIWNVLETSNQRLDGIITSVDPTLKSINKRNHDYCSTIDELKQELLNAKNELIARDNDTKKLRVDVTEKQDEISQLHKELNEYKSFHGTVESFLRNKHFLLYGTLINLCQSRITTMLDEINEYANFINTTNNTTTDNTTHNNYEQVSYTCSQVKLSIEQLKESFNKLDKDLTQFNQNDTVTLTETPDNLRIFSTLILLINSDVFNTFTSHLEQSINEFSILNSKSLRELQQIYHHDIIKHSIGVYQSTIDELKGEINVLKTDCQRLTDQLAKSRLEYETFKKTVQVESTNISRIETALSEANQSIDSLKQNETVLMDKYTNQVKLYEESQQTINQLEDQLKLVKGKSNQLSNELLEKESLINSTLEESEKTIASLQIQCNNLQNIIDQLQLKHTNSLDEMKTHYEEELHKLKETTEAKKSQCITELKKEHQTALNKAVESAVSAKEKQLKQQSLELKNRLKQVLQELEISKKSSNSQSRRELDLQGSLNDAEEKLNRLQTEYKNQCELVEELQSKVNELEQANSDLTTNHNKNAMENKNLLNESLSEIHENYQMQIELMKAEHASHIQEMTKDFERKLFTSQRELDIQHKAEIDETSTKLKQMEENHTEKLSQLEETISEQERQNIKLKNCVNELQSELKRMKEVGVVEAKCQSKVNASVLSSRSSVSYHDVDVQCNLQLDNSFNINETDSHLLNNAQNGVNQSRSSSELNTSRYSSSDAAYDDWIEKLRQEILHSDSIDSLHPALRQTRYPTSVSIRDYEALQLHNTDLQNQLQQLSADFEELRSRCTAACGGGGGVKESNQHSKFTSEPLHIHTGNDNKTGQSPQSNLSLNTMLSDYHQYSNTVFSPSENRLHELVEYEYLKNVLFEYMQGRETQTLSKVLCSLMRFNADQTRKVLSYEDQKSKAWTIRAVME</sequence>
<dbReference type="SMART" id="SM00755">
    <property type="entry name" value="Grip"/>
    <property type="match status" value="1"/>
</dbReference>
<dbReference type="WBParaSite" id="TREG1_31780.1">
    <property type="protein sequence ID" value="TREG1_31780.1"/>
    <property type="gene ID" value="TREG1_31780"/>
</dbReference>
<accession>A0AA85JNH2</accession>
<evidence type="ECO:0000256" key="2">
    <source>
        <dbReference type="SAM" id="MobiDB-lite"/>
    </source>
</evidence>
<dbReference type="SUPFAM" id="SSF101283">
    <property type="entry name" value="GRIP domain"/>
    <property type="match status" value="1"/>
</dbReference>
<dbReference type="Proteomes" id="UP000050795">
    <property type="component" value="Unassembled WGS sequence"/>
</dbReference>
<dbReference type="PANTHER" id="PTHR19327:SF0">
    <property type="entry name" value="GOLGIN SUBFAMILY A MEMBER 4"/>
    <property type="match status" value="1"/>
</dbReference>
<dbReference type="Pfam" id="PF01465">
    <property type="entry name" value="GRIP"/>
    <property type="match status" value="1"/>
</dbReference>
<reference evidence="5" key="2">
    <citation type="submission" date="2023-11" db="UniProtKB">
        <authorList>
            <consortium name="WormBaseParasite"/>
        </authorList>
    </citation>
    <scope>IDENTIFICATION</scope>
</reference>
<dbReference type="Gene3D" id="1.10.220.60">
    <property type="entry name" value="GRIP domain"/>
    <property type="match status" value="1"/>
</dbReference>
<reference evidence="4" key="1">
    <citation type="submission" date="2022-06" db="EMBL/GenBank/DDBJ databases">
        <authorList>
            <person name="Berger JAMES D."/>
            <person name="Berger JAMES D."/>
        </authorList>
    </citation>
    <scope>NUCLEOTIDE SEQUENCE [LARGE SCALE GENOMIC DNA]</scope>
</reference>
<dbReference type="InterPro" id="IPR000237">
    <property type="entry name" value="GRIP_dom"/>
</dbReference>
<dbReference type="GO" id="GO:0048193">
    <property type="term" value="P:Golgi vesicle transport"/>
    <property type="evidence" value="ECO:0007669"/>
    <property type="project" value="TreeGrafter"/>
</dbReference>
<dbReference type="PANTHER" id="PTHR19327">
    <property type="entry name" value="GOLGIN"/>
    <property type="match status" value="1"/>
</dbReference>
<evidence type="ECO:0000256" key="1">
    <source>
        <dbReference type="SAM" id="Coils"/>
    </source>
</evidence>
<protein>
    <recommendedName>
        <fullName evidence="3">GRIP domain-containing protein</fullName>
    </recommendedName>
</protein>
<organism evidence="4 5">
    <name type="scientific">Trichobilharzia regenti</name>
    <name type="common">Nasal bird schistosome</name>
    <dbReference type="NCBI Taxonomy" id="157069"/>
    <lineage>
        <taxon>Eukaryota</taxon>
        <taxon>Metazoa</taxon>
        <taxon>Spiralia</taxon>
        <taxon>Lophotrochozoa</taxon>
        <taxon>Platyhelminthes</taxon>
        <taxon>Trematoda</taxon>
        <taxon>Digenea</taxon>
        <taxon>Strigeidida</taxon>
        <taxon>Schistosomatoidea</taxon>
        <taxon>Schistosomatidae</taxon>
        <taxon>Trichobilharzia</taxon>
    </lineage>
</organism>
<feature type="coiled-coil region" evidence="1">
    <location>
        <begin position="413"/>
        <end position="447"/>
    </location>
</feature>
<dbReference type="PROSITE" id="PS50913">
    <property type="entry name" value="GRIP"/>
    <property type="match status" value="1"/>
</dbReference>